<dbReference type="AlphaFoldDB" id="A0A0V1K5A3"/>
<feature type="transmembrane region" description="Helical" evidence="1">
    <location>
        <begin position="38"/>
        <end position="60"/>
    </location>
</feature>
<keyword evidence="1" id="KW-1133">Transmembrane helix</keyword>
<gene>
    <name evidence="2" type="ORF">T4C_4016</name>
</gene>
<reference evidence="2 3" key="1">
    <citation type="submission" date="2015-01" db="EMBL/GenBank/DDBJ databases">
        <title>Evolution of Trichinella species and genotypes.</title>
        <authorList>
            <person name="Korhonen P.K."/>
            <person name="Edoardo P."/>
            <person name="Giuseppe L.R."/>
            <person name="Gasser R.B."/>
        </authorList>
    </citation>
    <scope>NUCLEOTIDE SEQUENCE [LARGE SCALE GENOMIC DNA]</scope>
    <source>
        <strain evidence="2">ISS176</strain>
    </source>
</reference>
<organism evidence="2 3">
    <name type="scientific">Trichinella pseudospiralis</name>
    <name type="common">Parasitic roundworm</name>
    <dbReference type="NCBI Taxonomy" id="6337"/>
    <lineage>
        <taxon>Eukaryota</taxon>
        <taxon>Metazoa</taxon>
        <taxon>Ecdysozoa</taxon>
        <taxon>Nematoda</taxon>
        <taxon>Enoplea</taxon>
        <taxon>Dorylaimia</taxon>
        <taxon>Trichinellida</taxon>
        <taxon>Trichinellidae</taxon>
        <taxon>Trichinella</taxon>
    </lineage>
</organism>
<name>A0A0V1K5A3_TRIPS</name>
<proteinExistence type="predicted"/>
<evidence type="ECO:0000313" key="3">
    <source>
        <dbReference type="Proteomes" id="UP000054826"/>
    </source>
</evidence>
<evidence type="ECO:0000313" key="2">
    <source>
        <dbReference type="EMBL" id="KRZ42431.1"/>
    </source>
</evidence>
<evidence type="ECO:0008006" key="4">
    <source>
        <dbReference type="Google" id="ProtNLM"/>
    </source>
</evidence>
<protein>
    <recommendedName>
        <fullName evidence="4">EB domain-containing protein</fullName>
    </recommendedName>
</protein>
<keyword evidence="1" id="KW-0472">Membrane</keyword>
<accession>A0A0V1K5A3</accession>
<dbReference type="EMBL" id="JYDV01000014">
    <property type="protein sequence ID" value="KRZ42431.1"/>
    <property type="molecule type" value="Genomic_DNA"/>
</dbReference>
<dbReference type="Proteomes" id="UP000054826">
    <property type="component" value="Unassembled WGS sequence"/>
</dbReference>
<evidence type="ECO:0000256" key="1">
    <source>
        <dbReference type="SAM" id="Phobius"/>
    </source>
</evidence>
<comment type="caution">
    <text evidence="2">The sequence shown here is derived from an EMBL/GenBank/DDBJ whole genome shotgun (WGS) entry which is preliminary data.</text>
</comment>
<keyword evidence="1" id="KW-0812">Transmembrane</keyword>
<sequence length="255" mass="28461">MLLLNQSHLTRQPDCFQSKRSNSSLALNSSTNYILSKFVIRMTTMRTALTVFLAILIAFFHTYKSKGFLISLVNSSHDYDLVDEATEIDKNQCKWKHLAKQVRSGIGNSCNSAYDCNLPYSICRNGKCRCRPGSIKKCGVCEPINYRCPFGQALSNFKGIIKCTINTITFKDDCPKRGVCCGKGNTNPRGNCLKGLVLKGYGNCRTYCPKETHFCTVFSTVVQELSPCCPRPCLNNTYYSGGRCISRPADAVLLY</sequence>